<dbReference type="SUPFAM" id="SSF88659">
    <property type="entry name" value="Sigma3 and sigma4 domains of RNA polymerase sigma factors"/>
    <property type="match status" value="1"/>
</dbReference>
<dbReference type="AlphaFoldDB" id="A0A923T7H0"/>
<dbReference type="InterPro" id="IPR039425">
    <property type="entry name" value="RNA_pol_sigma-70-like"/>
</dbReference>
<comment type="similarity">
    <text evidence="1">Belongs to the sigma-70 factor family. ECF subfamily.</text>
</comment>
<keyword evidence="8" id="KW-1185">Reference proteome</keyword>
<dbReference type="Gene3D" id="1.10.10.10">
    <property type="entry name" value="Winged helix-like DNA-binding domain superfamily/Winged helix DNA-binding domain"/>
    <property type="match status" value="1"/>
</dbReference>
<dbReference type="PANTHER" id="PTHR43133:SF46">
    <property type="entry name" value="RNA POLYMERASE SIGMA-70 FACTOR ECF SUBFAMILY"/>
    <property type="match status" value="1"/>
</dbReference>
<evidence type="ECO:0000313" key="8">
    <source>
        <dbReference type="Proteomes" id="UP000650081"/>
    </source>
</evidence>
<accession>A0A923T7H0</accession>
<reference evidence="7" key="1">
    <citation type="submission" date="2020-08" db="EMBL/GenBank/DDBJ databases">
        <title>Lewinella bacteria from marine environments.</title>
        <authorList>
            <person name="Zhong Y."/>
        </authorList>
    </citation>
    <scope>NUCLEOTIDE SEQUENCE</scope>
    <source>
        <strain evidence="7">KCTC 42187</strain>
    </source>
</reference>
<dbReference type="GO" id="GO:0003677">
    <property type="term" value="F:DNA binding"/>
    <property type="evidence" value="ECO:0007669"/>
    <property type="project" value="InterPro"/>
</dbReference>
<proteinExistence type="inferred from homology"/>
<dbReference type="NCBIfam" id="TIGR02985">
    <property type="entry name" value="Sig70_bacteroi1"/>
    <property type="match status" value="1"/>
</dbReference>
<feature type="domain" description="RNA polymerase sigma factor 70 region 4 type 2" evidence="6">
    <location>
        <begin position="123"/>
        <end position="175"/>
    </location>
</feature>
<dbReference type="InterPro" id="IPR013324">
    <property type="entry name" value="RNA_pol_sigma_r3/r4-like"/>
</dbReference>
<dbReference type="SUPFAM" id="SSF88946">
    <property type="entry name" value="Sigma2 domain of RNA polymerase sigma factors"/>
    <property type="match status" value="1"/>
</dbReference>
<evidence type="ECO:0000256" key="1">
    <source>
        <dbReference type="ARBA" id="ARBA00010641"/>
    </source>
</evidence>
<gene>
    <name evidence="7" type="ORF">H9S92_09985</name>
</gene>
<dbReference type="Pfam" id="PF04542">
    <property type="entry name" value="Sigma70_r2"/>
    <property type="match status" value="1"/>
</dbReference>
<keyword evidence="4" id="KW-0804">Transcription</keyword>
<dbReference type="CDD" id="cd06171">
    <property type="entry name" value="Sigma70_r4"/>
    <property type="match status" value="1"/>
</dbReference>
<dbReference type="GO" id="GO:0006352">
    <property type="term" value="P:DNA-templated transcription initiation"/>
    <property type="evidence" value="ECO:0007669"/>
    <property type="project" value="InterPro"/>
</dbReference>
<keyword evidence="3" id="KW-0731">Sigma factor</keyword>
<organism evidence="7 8">
    <name type="scientific">Neolewinella lacunae</name>
    <dbReference type="NCBI Taxonomy" id="1517758"/>
    <lineage>
        <taxon>Bacteria</taxon>
        <taxon>Pseudomonadati</taxon>
        <taxon>Bacteroidota</taxon>
        <taxon>Saprospiria</taxon>
        <taxon>Saprospirales</taxon>
        <taxon>Lewinellaceae</taxon>
        <taxon>Neolewinella</taxon>
    </lineage>
</organism>
<dbReference type="InterPro" id="IPR007627">
    <property type="entry name" value="RNA_pol_sigma70_r2"/>
</dbReference>
<dbReference type="InterPro" id="IPR013325">
    <property type="entry name" value="RNA_pol_sigma_r2"/>
</dbReference>
<dbReference type="Pfam" id="PF08281">
    <property type="entry name" value="Sigma70_r4_2"/>
    <property type="match status" value="1"/>
</dbReference>
<feature type="domain" description="RNA polymerase sigma-70 region 2" evidence="5">
    <location>
        <begin position="27"/>
        <end position="95"/>
    </location>
</feature>
<name>A0A923T7H0_9BACT</name>
<dbReference type="GO" id="GO:0016987">
    <property type="term" value="F:sigma factor activity"/>
    <property type="evidence" value="ECO:0007669"/>
    <property type="project" value="UniProtKB-KW"/>
</dbReference>
<dbReference type="NCBIfam" id="TIGR02937">
    <property type="entry name" value="sigma70-ECF"/>
    <property type="match status" value="1"/>
</dbReference>
<evidence type="ECO:0000256" key="3">
    <source>
        <dbReference type="ARBA" id="ARBA00023082"/>
    </source>
</evidence>
<dbReference type="InterPro" id="IPR036388">
    <property type="entry name" value="WH-like_DNA-bd_sf"/>
</dbReference>
<dbReference type="PANTHER" id="PTHR43133">
    <property type="entry name" value="RNA POLYMERASE ECF-TYPE SIGMA FACTO"/>
    <property type="match status" value="1"/>
</dbReference>
<dbReference type="RefSeq" id="WP_187466567.1">
    <property type="nucleotide sequence ID" value="NZ_JACSIT010000100.1"/>
</dbReference>
<protein>
    <submittedName>
        <fullName evidence="7">RNA polymerase sigma-70 factor</fullName>
    </submittedName>
</protein>
<dbReference type="Proteomes" id="UP000650081">
    <property type="component" value="Unassembled WGS sequence"/>
</dbReference>
<dbReference type="InterPro" id="IPR014327">
    <property type="entry name" value="RNA_pol_sigma70_bacteroid"/>
</dbReference>
<dbReference type="EMBL" id="JACSIT010000100">
    <property type="protein sequence ID" value="MBC6994495.1"/>
    <property type="molecule type" value="Genomic_DNA"/>
</dbReference>
<dbReference type="InterPro" id="IPR013249">
    <property type="entry name" value="RNA_pol_sigma70_r4_t2"/>
</dbReference>
<evidence type="ECO:0000256" key="2">
    <source>
        <dbReference type="ARBA" id="ARBA00023015"/>
    </source>
</evidence>
<dbReference type="InterPro" id="IPR014284">
    <property type="entry name" value="RNA_pol_sigma-70_dom"/>
</dbReference>
<keyword evidence="2" id="KW-0805">Transcription regulation</keyword>
<comment type="caution">
    <text evidence="7">The sequence shown here is derived from an EMBL/GenBank/DDBJ whole genome shotgun (WGS) entry which is preliminary data.</text>
</comment>
<sequence length="193" mass="22338">MGPSPIDTDQQLMLRLRGGDADALDELFRRHYVSLCQTANRLLRNEQESEDLIQDFFVSLWEKRENLPPDLSAVGPYLRRAARNRCLNFLRDRKRLPLDDGELPEHLPAAEPATSLEHRELEQRIQRAIDLLPERCRLVFVMSRFEEMSHKEIAASLDISPKTVENQMTRAYRFLREWLALVLLLTSMGAAPG</sequence>
<evidence type="ECO:0000256" key="4">
    <source>
        <dbReference type="ARBA" id="ARBA00023163"/>
    </source>
</evidence>
<evidence type="ECO:0000313" key="7">
    <source>
        <dbReference type="EMBL" id="MBC6994495.1"/>
    </source>
</evidence>
<evidence type="ECO:0000259" key="6">
    <source>
        <dbReference type="Pfam" id="PF08281"/>
    </source>
</evidence>
<evidence type="ECO:0000259" key="5">
    <source>
        <dbReference type="Pfam" id="PF04542"/>
    </source>
</evidence>
<dbReference type="Gene3D" id="1.10.1740.10">
    <property type="match status" value="1"/>
</dbReference>